<keyword evidence="1" id="KW-0812">Transmembrane</keyword>
<feature type="transmembrane region" description="Helical" evidence="1">
    <location>
        <begin position="219"/>
        <end position="241"/>
    </location>
</feature>
<evidence type="ECO:0000313" key="3">
    <source>
        <dbReference type="Proteomes" id="UP001158576"/>
    </source>
</evidence>
<proteinExistence type="predicted"/>
<evidence type="ECO:0000313" key="2">
    <source>
        <dbReference type="EMBL" id="CAG5102397.1"/>
    </source>
</evidence>
<accession>A0ABN7SN31</accession>
<reference evidence="2 3" key="1">
    <citation type="submission" date="2021-04" db="EMBL/GenBank/DDBJ databases">
        <authorList>
            <person name="Bliznina A."/>
        </authorList>
    </citation>
    <scope>NUCLEOTIDE SEQUENCE [LARGE SCALE GENOMIC DNA]</scope>
</reference>
<keyword evidence="3" id="KW-1185">Reference proteome</keyword>
<gene>
    <name evidence="2" type="ORF">OKIOD_LOCUS9046</name>
</gene>
<name>A0ABN7SN31_OIKDI</name>
<keyword evidence="1" id="KW-0472">Membrane</keyword>
<keyword evidence="1" id="KW-1133">Transmembrane helix</keyword>
<sequence>MNKNNQLRYAENGEREKVPNFLTKAISICKLNMAKPFWTEWHWSNDERGICPPCAEKPYDGAGNRKNMLYRYKVRTCSQPGACIGLGEKKHECNYIPMCPQHKPWEEWTQCSPSKFEISQNATAPATWTRTRVRPCKKYCDNGRRQFGKLPIYEFEHPNITKLTDIENCTAAYTLNIEDKFTYNEELELERLFNQYEDFGKQEIPRIELRGEKEHDAKIVGLVFVLILLLFIMMILTNAVVEFYKGLQSTKNKEENQRLLKSPTISLREM</sequence>
<organism evidence="2 3">
    <name type="scientific">Oikopleura dioica</name>
    <name type="common">Tunicate</name>
    <dbReference type="NCBI Taxonomy" id="34765"/>
    <lineage>
        <taxon>Eukaryota</taxon>
        <taxon>Metazoa</taxon>
        <taxon>Chordata</taxon>
        <taxon>Tunicata</taxon>
        <taxon>Appendicularia</taxon>
        <taxon>Copelata</taxon>
        <taxon>Oikopleuridae</taxon>
        <taxon>Oikopleura</taxon>
    </lineage>
</organism>
<dbReference type="Proteomes" id="UP001158576">
    <property type="component" value="Chromosome 1"/>
</dbReference>
<dbReference type="EMBL" id="OU015566">
    <property type="protein sequence ID" value="CAG5102397.1"/>
    <property type="molecule type" value="Genomic_DNA"/>
</dbReference>
<evidence type="ECO:0000256" key="1">
    <source>
        <dbReference type="SAM" id="Phobius"/>
    </source>
</evidence>
<protein>
    <submittedName>
        <fullName evidence="2">Oidioi.mRNA.OKI2018_I69.chr1.g281.t1.cds</fullName>
    </submittedName>
</protein>